<dbReference type="InterPro" id="IPR011990">
    <property type="entry name" value="TPR-like_helical_dom_sf"/>
</dbReference>
<sequence length="821" mass="91853">MSLTSRLPKPNSRLTSRTTSAAWPTPKCYQQNHHTYHQPRCRTDDTRGTGARARREVEQQTVGDVFIRGLVAASTCRQHRQRLEHGALQWRTRLSQSRRLQAGNQCRSVSTSALQWPKKSSKAAKRPLNALISPEEYNDLVDIYPGFSKNPRSPTKNPPSPPEDPPDLPNRQQHYPLASSLVLTPSQEQNSRPKKRLIREPESPKHARKLSDFVRLVQKNKLGYVPLSDLWSAYEALPAPRPPYLTNHIIYRAFRHLAWVEHHDAEDGAAMRRFFALLNECVSENVRLNDMVWNTAISFSGRWMRRVTGDRVKAAVQTWMQMEGAGQQATNVTFNILFDLAVRSGRYALADTIFEELKARKMPLNRYFRTSVIFYAGMKRDGDGVRKAFRELVNAGEIVDTAVMNCVIVSLLRAGEAPAAETVFARMIRLHEEKFGTAPPADWREMKELGGLLNETGEKLRREESRHEASFFGGKFSMGKKREELQKAAPIAPNANTYRIMIKYHAHTSGDLPRIHALLAEMKEKDFNVHGSVYVHVLRGFAAHGGFAFSAWSRMSLENLWAEIAGVVGIKAMKAKVTDSESDDVTILDEVSGSEILEDGFSTAFQETALKEHGSPTEGPYRPLGPQAGDASGILAVAGQSPQAKSHRFSPTSSDVSTKPMHITDYDFSSTDSIAQSSRPRELSAVNPSSLPFTDTPPTSGATPPPEAPLPFSAEDSEGEDQHIDPPTSELDRPTYMTPSLALAAINAFCKVTGHKRMLHVWAEIQASWKGATHEQRERVQRVVDEHIAENEKYVEWERSGWRRSGTASVKGRGRSGMYGD</sequence>
<dbReference type="EMBL" id="LAFY01000843">
    <property type="protein sequence ID" value="KJX95957.1"/>
    <property type="molecule type" value="Genomic_DNA"/>
</dbReference>
<feature type="region of interest" description="Disordered" evidence="2">
    <location>
        <begin position="101"/>
        <end position="127"/>
    </location>
</feature>
<feature type="compositionally biased region" description="Polar residues" evidence="2">
    <location>
        <begin position="640"/>
        <end position="657"/>
    </location>
</feature>
<feature type="compositionally biased region" description="Polar residues" evidence="2">
    <location>
        <begin position="686"/>
        <end position="702"/>
    </location>
</feature>
<evidence type="ECO:0000313" key="3">
    <source>
        <dbReference type="EMBL" id="KJX95957.1"/>
    </source>
</evidence>
<feature type="compositionally biased region" description="Polar residues" evidence="2">
    <location>
        <begin position="667"/>
        <end position="678"/>
    </location>
</feature>
<dbReference type="Proteomes" id="UP000033647">
    <property type="component" value="Unassembled WGS sequence"/>
</dbReference>
<evidence type="ECO:0000256" key="1">
    <source>
        <dbReference type="ARBA" id="ARBA00022737"/>
    </source>
</evidence>
<evidence type="ECO:0008006" key="5">
    <source>
        <dbReference type="Google" id="ProtNLM"/>
    </source>
</evidence>
<reference evidence="3 4" key="1">
    <citation type="submission" date="2015-03" db="EMBL/GenBank/DDBJ databases">
        <title>RNA-seq based gene annotation and comparative genomics of four Zymoseptoria species reveal species-specific pathogenicity related genes and transposable element activity.</title>
        <authorList>
            <person name="Grandaubert J."/>
            <person name="Bhattacharyya A."/>
            <person name="Stukenbrock E.H."/>
        </authorList>
    </citation>
    <scope>NUCLEOTIDE SEQUENCE [LARGE SCALE GENOMIC DNA]</scope>
    <source>
        <strain evidence="3 4">Zb18110</strain>
    </source>
</reference>
<comment type="caution">
    <text evidence="3">The sequence shown here is derived from an EMBL/GenBank/DDBJ whole genome shotgun (WGS) entry which is preliminary data.</text>
</comment>
<dbReference type="Gene3D" id="1.25.40.10">
    <property type="entry name" value="Tetratricopeptide repeat domain"/>
    <property type="match status" value="1"/>
</dbReference>
<dbReference type="STRING" id="1047168.A0A0F4GG45"/>
<proteinExistence type="predicted"/>
<gene>
    <name evidence="3" type="ORF">TI39_contig851g00018</name>
</gene>
<dbReference type="PANTHER" id="PTHR47447">
    <property type="entry name" value="OS03G0856100 PROTEIN"/>
    <property type="match status" value="1"/>
</dbReference>
<feature type="compositionally biased region" description="Basic and acidic residues" evidence="2">
    <location>
        <begin position="41"/>
        <end position="56"/>
    </location>
</feature>
<feature type="region of interest" description="Disordered" evidence="2">
    <location>
        <begin position="1"/>
        <end position="56"/>
    </location>
</feature>
<keyword evidence="1" id="KW-0677">Repeat</keyword>
<dbReference type="AlphaFoldDB" id="A0A0F4GG45"/>
<accession>A0A0F4GG45</accession>
<feature type="compositionally biased region" description="Polar residues" evidence="2">
    <location>
        <begin position="181"/>
        <end position="190"/>
    </location>
</feature>
<dbReference type="OrthoDB" id="1908178at2759"/>
<organism evidence="3 4">
    <name type="scientific">Zymoseptoria brevis</name>
    <dbReference type="NCBI Taxonomy" id="1047168"/>
    <lineage>
        <taxon>Eukaryota</taxon>
        <taxon>Fungi</taxon>
        <taxon>Dikarya</taxon>
        <taxon>Ascomycota</taxon>
        <taxon>Pezizomycotina</taxon>
        <taxon>Dothideomycetes</taxon>
        <taxon>Dothideomycetidae</taxon>
        <taxon>Mycosphaerellales</taxon>
        <taxon>Mycosphaerellaceae</taxon>
        <taxon>Zymoseptoria</taxon>
    </lineage>
</organism>
<evidence type="ECO:0000256" key="2">
    <source>
        <dbReference type="SAM" id="MobiDB-lite"/>
    </source>
</evidence>
<feature type="compositionally biased region" description="Polar residues" evidence="2">
    <location>
        <begin position="101"/>
        <end position="114"/>
    </location>
</feature>
<keyword evidence="4" id="KW-1185">Reference proteome</keyword>
<dbReference type="PANTHER" id="PTHR47447:SF23">
    <property type="entry name" value="PENTACOTRIPEPTIDE-REPEAT REGION OF PRORP DOMAIN-CONTAINING PROTEIN"/>
    <property type="match status" value="1"/>
</dbReference>
<feature type="region of interest" description="Disordered" evidence="2">
    <location>
        <begin position="143"/>
        <end position="204"/>
    </location>
</feature>
<feature type="region of interest" description="Disordered" evidence="2">
    <location>
        <begin position="611"/>
        <end position="735"/>
    </location>
</feature>
<protein>
    <recommendedName>
        <fullName evidence="5">Pentatricopeptide repeat protein</fullName>
    </recommendedName>
</protein>
<feature type="compositionally biased region" description="Polar residues" evidence="2">
    <location>
        <begin position="12"/>
        <end position="33"/>
    </location>
</feature>
<evidence type="ECO:0000313" key="4">
    <source>
        <dbReference type="Proteomes" id="UP000033647"/>
    </source>
</evidence>
<name>A0A0F4GG45_9PEZI</name>